<dbReference type="RefSeq" id="XP_046058685.1">
    <property type="nucleotide sequence ID" value="XM_046207706.1"/>
</dbReference>
<protein>
    <recommendedName>
        <fullName evidence="2">25S rRNA (uridine-N(3))-methyltransferase BMT5-like domain-containing protein</fullName>
    </recommendedName>
</protein>
<dbReference type="GO" id="GO:0070042">
    <property type="term" value="F:rRNA (uridine-N3-)-methyltransferase activity"/>
    <property type="evidence" value="ECO:0007669"/>
    <property type="project" value="InterPro"/>
</dbReference>
<dbReference type="PANTHER" id="PTHR11538">
    <property type="entry name" value="PHENYLALANYL-TRNA SYNTHETASE"/>
    <property type="match status" value="1"/>
</dbReference>
<gene>
    <name evidence="3" type="ORF">OGAPHI_006420</name>
</gene>
<evidence type="ECO:0000313" key="4">
    <source>
        <dbReference type="Proteomes" id="UP000769157"/>
    </source>
</evidence>
<comment type="caution">
    <text evidence="3">The sequence shown here is derived from an EMBL/GenBank/DDBJ whole genome shotgun (WGS) entry which is preliminary data.</text>
</comment>
<dbReference type="GO" id="GO:0070475">
    <property type="term" value="P:rRNA base methylation"/>
    <property type="evidence" value="ECO:0007669"/>
    <property type="project" value="InterPro"/>
</dbReference>
<evidence type="ECO:0000313" key="3">
    <source>
        <dbReference type="EMBL" id="KAH3661572.1"/>
    </source>
</evidence>
<dbReference type="PANTHER" id="PTHR11538:SF26">
    <property type="entry name" value="FERREDOXIN-FOLD ANTICODON-BINDING DOMAIN-CONTAINING PROTEIN 1"/>
    <property type="match status" value="1"/>
</dbReference>
<dbReference type="Proteomes" id="UP000769157">
    <property type="component" value="Unassembled WGS sequence"/>
</dbReference>
<dbReference type="OrthoDB" id="273345at2759"/>
<dbReference type="AlphaFoldDB" id="A0A9P8NYK0"/>
<organism evidence="3 4">
    <name type="scientific">Ogataea philodendri</name>
    <dbReference type="NCBI Taxonomy" id="1378263"/>
    <lineage>
        <taxon>Eukaryota</taxon>
        <taxon>Fungi</taxon>
        <taxon>Dikarya</taxon>
        <taxon>Ascomycota</taxon>
        <taxon>Saccharomycotina</taxon>
        <taxon>Pichiomycetes</taxon>
        <taxon>Pichiales</taxon>
        <taxon>Pichiaceae</taxon>
        <taxon>Ogataea</taxon>
    </lineage>
</organism>
<name>A0A9P8NYK0_9ASCO</name>
<feature type="compositionally biased region" description="Basic and acidic residues" evidence="1">
    <location>
        <begin position="31"/>
        <end position="43"/>
    </location>
</feature>
<reference evidence="3" key="2">
    <citation type="submission" date="2021-01" db="EMBL/GenBank/DDBJ databases">
        <authorList>
            <person name="Schikora-Tamarit M.A."/>
        </authorList>
    </citation>
    <scope>NUCLEOTIDE SEQUENCE</scope>
    <source>
        <strain evidence="3">CBS6075</strain>
    </source>
</reference>
<proteinExistence type="predicted"/>
<sequence length="334" mass="38136">MGKLKGKGSKNSKRGRSKLESALTRYQVVSENKKHTDSRVHEQDILRSKRAGKQKGHKLISSDNFQKPFIPFKSHENVLLVGEGDFSFALSIINSNYVMPSHLWATSLDSEDEIISKYPHAVQTLQQLRGKGVKLVFEVDGTRLCESLKLSSNTKKYSRRNISILETDHIDLIMFNFPHTGKGIKDVERNIIVHQRLLEDFFKSCLSFFDLLECSRDAVKESSTVDAISGYKVTSFDLSESAKESTGKGRIALSLFEGEPYDSWIPRKIARKSINYKVERSGKFQWEAFEGYHHRRTNSMRDTTKIANSRDARLYVFESNKEQGADASNELNRE</sequence>
<feature type="compositionally biased region" description="Basic residues" evidence="1">
    <location>
        <begin position="1"/>
        <end position="16"/>
    </location>
</feature>
<dbReference type="InterPro" id="IPR019446">
    <property type="entry name" value="BMT5-like"/>
</dbReference>
<evidence type="ECO:0000259" key="2">
    <source>
        <dbReference type="Pfam" id="PF10354"/>
    </source>
</evidence>
<feature type="domain" description="25S rRNA (uridine-N(3))-methyltransferase BMT5-like" evidence="2">
    <location>
        <begin position="79"/>
        <end position="296"/>
    </location>
</feature>
<dbReference type="Pfam" id="PF10354">
    <property type="entry name" value="BMT5-like"/>
    <property type="match status" value="1"/>
</dbReference>
<reference evidence="3" key="1">
    <citation type="journal article" date="2021" name="Open Biol.">
        <title>Shared evolutionary footprints suggest mitochondrial oxidative damage underlies multiple complex I losses in fungi.</title>
        <authorList>
            <person name="Schikora-Tamarit M.A."/>
            <person name="Marcet-Houben M."/>
            <person name="Nosek J."/>
            <person name="Gabaldon T."/>
        </authorList>
    </citation>
    <scope>NUCLEOTIDE SEQUENCE</scope>
    <source>
        <strain evidence="3">CBS6075</strain>
    </source>
</reference>
<keyword evidence="4" id="KW-1185">Reference proteome</keyword>
<dbReference type="GO" id="GO:0005737">
    <property type="term" value="C:cytoplasm"/>
    <property type="evidence" value="ECO:0007669"/>
    <property type="project" value="TreeGrafter"/>
</dbReference>
<evidence type="ECO:0000256" key="1">
    <source>
        <dbReference type="SAM" id="MobiDB-lite"/>
    </source>
</evidence>
<feature type="region of interest" description="Disordered" evidence="1">
    <location>
        <begin position="1"/>
        <end position="43"/>
    </location>
</feature>
<accession>A0A9P8NYK0</accession>
<dbReference type="GeneID" id="70238384"/>
<dbReference type="EMBL" id="JAEUBE010000439">
    <property type="protein sequence ID" value="KAH3661572.1"/>
    <property type="molecule type" value="Genomic_DNA"/>
</dbReference>